<dbReference type="RefSeq" id="WP_344794830.1">
    <property type="nucleotide sequence ID" value="NZ_BAABBN010000004.1"/>
</dbReference>
<protein>
    <submittedName>
        <fullName evidence="2">VOC family protein</fullName>
    </submittedName>
</protein>
<name>A0ABP7M4Q9_9GAMM</name>
<dbReference type="SUPFAM" id="SSF54593">
    <property type="entry name" value="Glyoxalase/Bleomycin resistance protein/Dihydroxybiphenyl dioxygenase"/>
    <property type="match status" value="1"/>
</dbReference>
<evidence type="ECO:0000259" key="1">
    <source>
        <dbReference type="PROSITE" id="PS51819"/>
    </source>
</evidence>
<dbReference type="InterPro" id="IPR037523">
    <property type="entry name" value="VOC_core"/>
</dbReference>
<accession>A0ABP7M4Q9</accession>
<dbReference type="InterPro" id="IPR004360">
    <property type="entry name" value="Glyas_Fos-R_dOase_dom"/>
</dbReference>
<evidence type="ECO:0000313" key="3">
    <source>
        <dbReference type="Proteomes" id="UP001501565"/>
    </source>
</evidence>
<gene>
    <name evidence="2" type="ORF">GCM10022277_03410</name>
</gene>
<sequence>MSSGHFKPEHIPQLTPCITVLEPEESMSFYELVFGFERIDTPLIRDGLIIFAEMFCLDARIMLQRQGSFSSASQTPNQSGQQQGIGLYLYVPNVVEHYTKANECGAEIVSEPLDTFWGDRIYTAKDLNGYIWTFAEQVEERRDISELDDKQYQEYFAEDEPSDSLSQTQNLDR</sequence>
<proteinExistence type="predicted"/>
<dbReference type="PANTHER" id="PTHR34109">
    <property type="entry name" value="BNAUNNG04460D PROTEIN-RELATED"/>
    <property type="match status" value="1"/>
</dbReference>
<dbReference type="Pfam" id="PF00903">
    <property type="entry name" value="Glyoxalase"/>
    <property type="match status" value="1"/>
</dbReference>
<organism evidence="2 3">
    <name type="scientific">Litoribacillus peritrichatus</name>
    <dbReference type="NCBI Taxonomy" id="718191"/>
    <lineage>
        <taxon>Bacteria</taxon>
        <taxon>Pseudomonadati</taxon>
        <taxon>Pseudomonadota</taxon>
        <taxon>Gammaproteobacteria</taxon>
        <taxon>Oceanospirillales</taxon>
        <taxon>Oceanospirillaceae</taxon>
        <taxon>Litoribacillus</taxon>
    </lineage>
</organism>
<comment type="caution">
    <text evidence="2">The sequence shown here is derived from an EMBL/GenBank/DDBJ whole genome shotgun (WGS) entry which is preliminary data.</text>
</comment>
<dbReference type="Gene3D" id="3.10.180.10">
    <property type="entry name" value="2,3-Dihydroxybiphenyl 1,2-Dioxygenase, domain 1"/>
    <property type="match status" value="1"/>
</dbReference>
<dbReference type="PROSITE" id="PS51819">
    <property type="entry name" value="VOC"/>
    <property type="match status" value="1"/>
</dbReference>
<reference evidence="3" key="1">
    <citation type="journal article" date="2019" name="Int. J. Syst. Evol. Microbiol.">
        <title>The Global Catalogue of Microorganisms (GCM) 10K type strain sequencing project: providing services to taxonomists for standard genome sequencing and annotation.</title>
        <authorList>
            <consortium name="The Broad Institute Genomics Platform"/>
            <consortium name="The Broad Institute Genome Sequencing Center for Infectious Disease"/>
            <person name="Wu L."/>
            <person name="Ma J."/>
        </authorList>
    </citation>
    <scope>NUCLEOTIDE SEQUENCE [LARGE SCALE GENOMIC DNA]</scope>
    <source>
        <strain evidence="3">JCM 17551</strain>
    </source>
</reference>
<keyword evidence="3" id="KW-1185">Reference proteome</keyword>
<dbReference type="Proteomes" id="UP001501565">
    <property type="component" value="Unassembled WGS sequence"/>
</dbReference>
<feature type="domain" description="VOC" evidence="1">
    <location>
        <begin position="10"/>
        <end position="137"/>
    </location>
</feature>
<evidence type="ECO:0000313" key="2">
    <source>
        <dbReference type="EMBL" id="GAA3912046.1"/>
    </source>
</evidence>
<dbReference type="EMBL" id="BAABBN010000004">
    <property type="protein sequence ID" value="GAA3912046.1"/>
    <property type="molecule type" value="Genomic_DNA"/>
</dbReference>
<dbReference type="InterPro" id="IPR029068">
    <property type="entry name" value="Glyas_Bleomycin-R_OHBP_Dase"/>
</dbReference>